<organism evidence="4 5">
    <name type="scientific">Salix koriyanagi</name>
    <dbReference type="NCBI Taxonomy" id="2511006"/>
    <lineage>
        <taxon>Eukaryota</taxon>
        <taxon>Viridiplantae</taxon>
        <taxon>Streptophyta</taxon>
        <taxon>Embryophyta</taxon>
        <taxon>Tracheophyta</taxon>
        <taxon>Spermatophyta</taxon>
        <taxon>Magnoliopsida</taxon>
        <taxon>eudicotyledons</taxon>
        <taxon>Gunneridae</taxon>
        <taxon>Pentapetalae</taxon>
        <taxon>rosids</taxon>
        <taxon>fabids</taxon>
        <taxon>Malpighiales</taxon>
        <taxon>Salicaceae</taxon>
        <taxon>Saliceae</taxon>
        <taxon>Salix</taxon>
    </lineage>
</organism>
<accession>A0A9Q1AN53</accession>
<dbReference type="Gene3D" id="3.30.559.10">
    <property type="entry name" value="Chloramphenicol acetyltransferase-like domain"/>
    <property type="match status" value="2"/>
</dbReference>
<keyword evidence="2" id="KW-0808">Transferase</keyword>
<evidence type="ECO:0000256" key="3">
    <source>
        <dbReference type="ARBA" id="ARBA00023315"/>
    </source>
</evidence>
<keyword evidence="5" id="KW-1185">Reference proteome</keyword>
<sequence length="603" mass="66780">MDVQILSQKFIKPCSQTPLHLRNMKVSFIDQLAPPAFTPMVLYYSAVNGEKTISEERDDGLNRLEKSLSEALACYYPLAGRYIEDRNMVDCNDEGALFLEAKVSGQLAQLDLQGEGDARSLNRFVPFGDEMAFNPIVLAVQINKFDCGGLVIGVCVSHRVADGHTMGAFLKAWATACRAGMHEVIRPSFDAGALFPAADGLSFGTPVPRDHGSQIVTKRFVFDGEKINSLKAVVMSFARDSDVKRRPSRVEVVTALLWKALIGVAQAKHGKLRPSLLTLPLNLRGRVDLPITGNSFGNLYRMVGVQFNPKESSSEIPHLVSLLNDAVNRANKDCEKAVNSEDVIAMVSNSMKEIHKGARDGDLDICDSHMKMHQQSALYEAQKEWLFDYNHHLSMSAKRSWTSYNLRSFLELIHCYRASSSNVSTEPRIGQGLSVQQGLQLINATSQEGRRFDSNMMKSDKVAPSPVPNPPGSNFSHWAKWILGTILSILLPFWERKWEELKMVEGESEIIVEDVEHVAEVVEKVATVAEKVSEEVEEVLPENGKLKETAVLIEAVSKATAHGAKLAQDFVHKVDAVKHDIDDLETMAEPVVEKLGQQNSQGK</sequence>
<reference evidence="4" key="1">
    <citation type="submission" date="2022-11" db="EMBL/GenBank/DDBJ databases">
        <authorList>
            <person name="Hyden B.L."/>
            <person name="Feng K."/>
            <person name="Yates T."/>
            <person name="Jawdy S."/>
            <person name="Smart L.B."/>
            <person name="Muchero W."/>
        </authorList>
    </citation>
    <scope>NUCLEOTIDE SEQUENCE</scope>
    <source>
        <tissue evidence="4">Shoot tip</tissue>
    </source>
</reference>
<dbReference type="Pfam" id="PF02458">
    <property type="entry name" value="Transferase"/>
    <property type="match status" value="1"/>
</dbReference>
<dbReference type="InterPro" id="IPR023213">
    <property type="entry name" value="CAT-like_dom_sf"/>
</dbReference>
<name>A0A9Q1AN53_9ROSI</name>
<protein>
    <submittedName>
        <fullName evidence="4">ACETYL-COA-BENZYLALCOHOL ACETYLTRANSFERASE-LIKE</fullName>
    </submittedName>
</protein>
<evidence type="ECO:0000313" key="5">
    <source>
        <dbReference type="Proteomes" id="UP001151752"/>
    </source>
</evidence>
<keyword evidence="3" id="KW-0012">Acyltransferase</keyword>
<evidence type="ECO:0000256" key="1">
    <source>
        <dbReference type="ARBA" id="ARBA00009861"/>
    </source>
</evidence>
<proteinExistence type="inferred from homology"/>
<dbReference type="PANTHER" id="PTHR31623:SF116">
    <property type="entry name" value="ACETYL-COA-BENZYLALCOHOL ACETYLTRANSFERASE-LIKE"/>
    <property type="match status" value="1"/>
</dbReference>
<reference evidence="4" key="2">
    <citation type="journal article" date="2023" name="Int. J. Mol. Sci.">
        <title>De Novo Assembly and Annotation of 11 Diverse Shrub Willow (Salix) Genomes Reveals Novel Gene Organization in Sex-Linked Regions.</title>
        <authorList>
            <person name="Hyden B."/>
            <person name="Feng K."/>
            <person name="Yates T.B."/>
            <person name="Jawdy S."/>
            <person name="Cereghino C."/>
            <person name="Smart L.B."/>
            <person name="Muchero W."/>
        </authorList>
    </citation>
    <scope>NUCLEOTIDE SEQUENCE</scope>
    <source>
        <tissue evidence="4">Shoot tip</tissue>
    </source>
</reference>
<dbReference type="AlphaFoldDB" id="A0A9Q1AN53"/>
<dbReference type="Proteomes" id="UP001151752">
    <property type="component" value="Chromosome 16"/>
</dbReference>
<dbReference type="GO" id="GO:0016746">
    <property type="term" value="F:acyltransferase activity"/>
    <property type="evidence" value="ECO:0007669"/>
    <property type="project" value="UniProtKB-KW"/>
</dbReference>
<comment type="caution">
    <text evidence="4">The sequence shown here is derived from an EMBL/GenBank/DDBJ whole genome shotgun (WGS) entry which is preliminary data.</text>
</comment>
<dbReference type="PANTHER" id="PTHR31623">
    <property type="entry name" value="F21J9.9"/>
    <property type="match status" value="1"/>
</dbReference>
<evidence type="ECO:0000256" key="2">
    <source>
        <dbReference type="ARBA" id="ARBA00022679"/>
    </source>
</evidence>
<evidence type="ECO:0000313" key="4">
    <source>
        <dbReference type="EMBL" id="KAJ6777147.1"/>
    </source>
</evidence>
<comment type="similarity">
    <text evidence="1">Belongs to the plant acyltransferase family.</text>
</comment>
<dbReference type="EMBL" id="JAPFFM010000001">
    <property type="protein sequence ID" value="KAJ6777147.1"/>
    <property type="molecule type" value="Genomic_DNA"/>
</dbReference>
<gene>
    <name evidence="4" type="ORF">OIU74_001184</name>
</gene>